<keyword evidence="3 7" id="KW-0812">Transmembrane</keyword>
<dbReference type="PANTHER" id="PTHR22911:SF6">
    <property type="entry name" value="SOLUTE CARRIER FAMILY 35 MEMBER G1"/>
    <property type="match status" value="1"/>
</dbReference>
<feature type="domain" description="EamA" evidence="8">
    <location>
        <begin position="182"/>
        <end position="309"/>
    </location>
</feature>
<comment type="subcellular location">
    <subcellularLocation>
        <location evidence="1">Membrane</location>
        <topology evidence="1">Multi-pass membrane protein</topology>
    </subcellularLocation>
</comment>
<feature type="transmembrane region" description="Helical" evidence="7">
    <location>
        <begin position="68"/>
        <end position="88"/>
    </location>
</feature>
<keyword evidence="4 7" id="KW-1133">Transmembrane helix</keyword>
<evidence type="ECO:0000259" key="8">
    <source>
        <dbReference type="Pfam" id="PF00892"/>
    </source>
</evidence>
<dbReference type="GO" id="GO:0016020">
    <property type="term" value="C:membrane"/>
    <property type="evidence" value="ECO:0007669"/>
    <property type="project" value="UniProtKB-SubCell"/>
</dbReference>
<dbReference type="SUPFAM" id="SSF103481">
    <property type="entry name" value="Multidrug resistance efflux transporter EmrE"/>
    <property type="match status" value="2"/>
</dbReference>
<evidence type="ECO:0000256" key="6">
    <source>
        <dbReference type="SAM" id="MobiDB-lite"/>
    </source>
</evidence>
<dbReference type="PANTHER" id="PTHR22911">
    <property type="entry name" value="ACYL-MALONYL CONDENSING ENZYME-RELATED"/>
    <property type="match status" value="1"/>
</dbReference>
<feature type="transmembrane region" description="Helical" evidence="7">
    <location>
        <begin position="127"/>
        <end position="149"/>
    </location>
</feature>
<proteinExistence type="inferred from homology"/>
<dbReference type="RefSeq" id="WP_175474152.1">
    <property type="nucleotide sequence ID" value="NZ_FNBW01000004.1"/>
</dbReference>
<feature type="transmembrane region" description="Helical" evidence="7">
    <location>
        <begin position="180"/>
        <end position="199"/>
    </location>
</feature>
<evidence type="ECO:0000256" key="7">
    <source>
        <dbReference type="SAM" id="Phobius"/>
    </source>
</evidence>
<dbReference type="InterPro" id="IPR037185">
    <property type="entry name" value="EmrE-like"/>
</dbReference>
<comment type="similarity">
    <text evidence="2">Belongs to the drug/metabolite transporter (DMT) superfamily. 10 TMS drug/metabolite exporter (DME) (TC 2.A.7.3) family.</text>
</comment>
<feature type="transmembrane region" description="Helical" evidence="7">
    <location>
        <begin position="42"/>
        <end position="62"/>
    </location>
</feature>
<feature type="region of interest" description="Disordered" evidence="6">
    <location>
        <begin position="325"/>
        <end position="344"/>
    </location>
</feature>
<feature type="domain" description="EamA" evidence="8">
    <location>
        <begin position="40"/>
        <end position="171"/>
    </location>
</feature>
<organism evidence="9 10">
    <name type="scientific">Thalassobaculum litoreum DSM 18839</name>
    <dbReference type="NCBI Taxonomy" id="1123362"/>
    <lineage>
        <taxon>Bacteria</taxon>
        <taxon>Pseudomonadati</taxon>
        <taxon>Pseudomonadota</taxon>
        <taxon>Alphaproteobacteria</taxon>
        <taxon>Rhodospirillales</taxon>
        <taxon>Thalassobaculaceae</taxon>
        <taxon>Thalassobaculum</taxon>
    </lineage>
</organism>
<gene>
    <name evidence="9" type="ORF">SAMN05660686_01645</name>
</gene>
<reference evidence="9 10" key="1">
    <citation type="submission" date="2016-10" db="EMBL/GenBank/DDBJ databases">
        <authorList>
            <person name="Varghese N."/>
            <person name="Submissions S."/>
        </authorList>
    </citation>
    <scope>NUCLEOTIDE SEQUENCE [LARGE SCALE GENOMIC DNA]</scope>
    <source>
        <strain evidence="9 10">DSM 18839</strain>
    </source>
</reference>
<dbReference type="EMBL" id="FNBW01000004">
    <property type="protein sequence ID" value="SDF55357.1"/>
    <property type="molecule type" value="Genomic_DNA"/>
</dbReference>
<evidence type="ECO:0000256" key="1">
    <source>
        <dbReference type="ARBA" id="ARBA00004141"/>
    </source>
</evidence>
<evidence type="ECO:0000313" key="9">
    <source>
        <dbReference type="EMBL" id="SDF55357.1"/>
    </source>
</evidence>
<dbReference type="InterPro" id="IPR000620">
    <property type="entry name" value="EamA_dom"/>
</dbReference>
<feature type="transmembrane region" description="Helical" evidence="7">
    <location>
        <begin position="267"/>
        <end position="287"/>
    </location>
</feature>
<name>A0A8G2BIM8_9PROT</name>
<keyword evidence="10" id="KW-1185">Reference proteome</keyword>
<feature type="transmembrane region" description="Helical" evidence="7">
    <location>
        <begin position="239"/>
        <end position="260"/>
    </location>
</feature>
<evidence type="ECO:0000256" key="5">
    <source>
        <dbReference type="ARBA" id="ARBA00023136"/>
    </source>
</evidence>
<feature type="transmembrane region" description="Helical" evidence="7">
    <location>
        <begin position="156"/>
        <end position="174"/>
    </location>
</feature>
<feature type="transmembrane region" description="Helical" evidence="7">
    <location>
        <begin position="211"/>
        <end position="233"/>
    </location>
</feature>
<comment type="caution">
    <text evidence="9">The sequence shown here is derived from an EMBL/GenBank/DDBJ whole genome shotgun (WGS) entry which is preliminary data.</text>
</comment>
<sequence>MPDPADAPTSRPDPTLKPPAEPAWRRGWLDWWLALPGNVRGAFWILAASILFSIMSAAVKTVGARLDIFQIAFFRCLVGLLVILPFMVRAGPHVFRTRRPVLHVVRSLTGLVAMFCGFYAITHLPLADATAITFAKPLFMIILAVLFLGEVVRWRRWSATIIGFLGVLIMINPGENGLDPAMAAALAGTLCVAVVVVLVKRLSATEAPLTILFTFGIVSTLASTVPAALVWQAPTWAEFGLMVLIGSLGASGQFCMIRGFRVGEATAVVPFEYSQLLFAGIFGYVLFGNIPTLNTLASAVLIVASTLYIALREAKLGKKPAAKASVQAPAPVAVDTGNGQPPSA</sequence>
<accession>A0A8G2BIM8</accession>
<evidence type="ECO:0000313" key="10">
    <source>
        <dbReference type="Proteomes" id="UP000198615"/>
    </source>
</evidence>
<evidence type="ECO:0000256" key="2">
    <source>
        <dbReference type="ARBA" id="ARBA00009853"/>
    </source>
</evidence>
<dbReference type="Pfam" id="PF00892">
    <property type="entry name" value="EamA"/>
    <property type="match status" value="2"/>
</dbReference>
<feature type="transmembrane region" description="Helical" evidence="7">
    <location>
        <begin position="293"/>
        <end position="311"/>
    </location>
</feature>
<dbReference type="AlphaFoldDB" id="A0A8G2BIM8"/>
<dbReference type="Proteomes" id="UP000198615">
    <property type="component" value="Unassembled WGS sequence"/>
</dbReference>
<feature type="transmembrane region" description="Helical" evidence="7">
    <location>
        <begin position="100"/>
        <end position="121"/>
    </location>
</feature>
<evidence type="ECO:0000256" key="3">
    <source>
        <dbReference type="ARBA" id="ARBA00022692"/>
    </source>
</evidence>
<evidence type="ECO:0000256" key="4">
    <source>
        <dbReference type="ARBA" id="ARBA00022989"/>
    </source>
</evidence>
<protein>
    <submittedName>
        <fullName evidence="9">Permease of the drug/metabolite transporter (DMT) superfamily</fullName>
    </submittedName>
</protein>
<keyword evidence="5 7" id="KW-0472">Membrane</keyword>